<keyword evidence="3" id="KW-1185">Reference proteome</keyword>
<organism evidence="2 3">
    <name type="scientific">Octopus vulgaris</name>
    <name type="common">Common octopus</name>
    <dbReference type="NCBI Taxonomy" id="6645"/>
    <lineage>
        <taxon>Eukaryota</taxon>
        <taxon>Metazoa</taxon>
        <taxon>Spiralia</taxon>
        <taxon>Lophotrochozoa</taxon>
        <taxon>Mollusca</taxon>
        <taxon>Cephalopoda</taxon>
        <taxon>Coleoidea</taxon>
        <taxon>Octopodiformes</taxon>
        <taxon>Octopoda</taxon>
        <taxon>Incirrata</taxon>
        <taxon>Octopodidae</taxon>
        <taxon>Octopus</taxon>
    </lineage>
</organism>
<evidence type="ECO:0000313" key="3">
    <source>
        <dbReference type="Proteomes" id="UP001162480"/>
    </source>
</evidence>
<evidence type="ECO:0000256" key="1">
    <source>
        <dbReference type="SAM" id="MobiDB-lite"/>
    </source>
</evidence>
<dbReference type="AlphaFoldDB" id="A0AA36AXJ6"/>
<accession>A0AA36AXJ6</accession>
<dbReference type="EMBL" id="OX597818">
    <property type="protein sequence ID" value="CAI9723599.1"/>
    <property type="molecule type" value="Genomic_DNA"/>
</dbReference>
<feature type="region of interest" description="Disordered" evidence="1">
    <location>
        <begin position="112"/>
        <end position="132"/>
    </location>
</feature>
<evidence type="ECO:0000313" key="2">
    <source>
        <dbReference type="EMBL" id="CAI9723599.1"/>
    </source>
</evidence>
<gene>
    <name evidence="2" type="ORF">OCTVUL_1B014466</name>
</gene>
<proteinExistence type="predicted"/>
<reference evidence="2" key="1">
    <citation type="submission" date="2023-08" db="EMBL/GenBank/DDBJ databases">
        <authorList>
            <person name="Alioto T."/>
            <person name="Alioto T."/>
            <person name="Gomez Garrido J."/>
        </authorList>
    </citation>
    <scope>NUCLEOTIDE SEQUENCE</scope>
</reference>
<dbReference type="Proteomes" id="UP001162480">
    <property type="component" value="Chromosome 5"/>
</dbReference>
<sequence length="132" mass="14934">MKPSNEKTGKEHYDRMRDFRGPIRGGHEPIVGGETKTDLKLMTIQDIQSAEFSMDDITIMTTSIQGIRLSLRPLKKDGHTVTYGVQSSKILKPEEMVLEQLTDQQFSRKLASKAEERTMSKTGKFAKASRMT</sequence>
<protein>
    <submittedName>
        <fullName evidence="2">Uncharacterized protein</fullName>
    </submittedName>
</protein>
<name>A0AA36AXJ6_OCTVU</name>